<dbReference type="AlphaFoldDB" id="A0A4U1L771"/>
<evidence type="ECO:0000259" key="5">
    <source>
        <dbReference type="PROSITE" id="PS50850"/>
    </source>
</evidence>
<dbReference type="PROSITE" id="PS50850">
    <property type="entry name" value="MFS"/>
    <property type="match status" value="1"/>
</dbReference>
<dbReference type="Pfam" id="PF07690">
    <property type="entry name" value="MFS_1"/>
    <property type="match status" value="1"/>
</dbReference>
<protein>
    <submittedName>
        <fullName evidence="6">MFS transporter</fullName>
    </submittedName>
</protein>
<dbReference type="SUPFAM" id="SSF103473">
    <property type="entry name" value="MFS general substrate transporter"/>
    <property type="match status" value="1"/>
</dbReference>
<feature type="transmembrane region" description="Helical" evidence="4">
    <location>
        <begin position="173"/>
        <end position="192"/>
    </location>
</feature>
<feature type="transmembrane region" description="Helical" evidence="4">
    <location>
        <begin position="87"/>
        <end position="106"/>
    </location>
</feature>
<dbReference type="InterPro" id="IPR020846">
    <property type="entry name" value="MFS_dom"/>
</dbReference>
<dbReference type="GO" id="GO:0022857">
    <property type="term" value="F:transmembrane transporter activity"/>
    <property type="evidence" value="ECO:0007669"/>
    <property type="project" value="InterPro"/>
</dbReference>
<keyword evidence="3 4" id="KW-0472">Membrane</keyword>
<feature type="transmembrane region" description="Helical" evidence="4">
    <location>
        <begin position="12"/>
        <end position="32"/>
    </location>
</feature>
<accession>A0A4U1L771</accession>
<organism evidence="6 7">
    <name type="scientific">Sphingomonas baiyangensis</name>
    <dbReference type="NCBI Taxonomy" id="2572576"/>
    <lineage>
        <taxon>Bacteria</taxon>
        <taxon>Pseudomonadati</taxon>
        <taxon>Pseudomonadota</taxon>
        <taxon>Alphaproteobacteria</taxon>
        <taxon>Sphingomonadales</taxon>
        <taxon>Sphingomonadaceae</taxon>
        <taxon>Sphingomonas</taxon>
    </lineage>
</organism>
<reference evidence="6 7" key="1">
    <citation type="submission" date="2019-04" db="EMBL/GenBank/DDBJ databases">
        <authorList>
            <person name="Yang Y."/>
            <person name="Wei D."/>
        </authorList>
    </citation>
    <scope>NUCLEOTIDE SEQUENCE [LARGE SCALE GENOMIC DNA]</scope>
    <source>
        <strain evidence="6 7">L-1-4w-11</strain>
    </source>
</reference>
<evidence type="ECO:0000256" key="1">
    <source>
        <dbReference type="ARBA" id="ARBA00022692"/>
    </source>
</evidence>
<feature type="transmembrane region" description="Helical" evidence="4">
    <location>
        <begin position="284"/>
        <end position="308"/>
    </location>
</feature>
<comment type="caution">
    <text evidence="6">The sequence shown here is derived from an EMBL/GenBank/DDBJ whole genome shotgun (WGS) entry which is preliminary data.</text>
</comment>
<evidence type="ECO:0000313" key="6">
    <source>
        <dbReference type="EMBL" id="TKD52797.1"/>
    </source>
</evidence>
<feature type="transmembrane region" description="Helical" evidence="4">
    <location>
        <begin position="213"/>
        <end position="239"/>
    </location>
</feature>
<dbReference type="Gene3D" id="1.20.1250.20">
    <property type="entry name" value="MFS general substrate transporter like domains"/>
    <property type="match status" value="2"/>
</dbReference>
<evidence type="ECO:0000256" key="2">
    <source>
        <dbReference type="ARBA" id="ARBA00022989"/>
    </source>
</evidence>
<dbReference type="EMBL" id="SWKR01000001">
    <property type="protein sequence ID" value="TKD52797.1"/>
    <property type="molecule type" value="Genomic_DNA"/>
</dbReference>
<dbReference type="InterPro" id="IPR011701">
    <property type="entry name" value="MFS"/>
</dbReference>
<evidence type="ECO:0000256" key="3">
    <source>
        <dbReference type="ARBA" id="ARBA00023136"/>
    </source>
</evidence>
<keyword evidence="7" id="KW-1185">Reference proteome</keyword>
<keyword evidence="1 4" id="KW-0812">Transmembrane</keyword>
<feature type="transmembrane region" description="Helical" evidence="4">
    <location>
        <begin position="52"/>
        <end position="75"/>
    </location>
</feature>
<proteinExistence type="predicted"/>
<feature type="domain" description="Major facilitator superfamily (MFS) profile" evidence="5">
    <location>
        <begin position="212"/>
        <end position="400"/>
    </location>
</feature>
<feature type="transmembrane region" description="Helical" evidence="4">
    <location>
        <begin position="112"/>
        <end position="133"/>
    </location>
</feature>
<name>A0A4U1L771_9SPHN</name>
<feature type="transmembrane region" description="Helical" evidence="4">
    <location>
        <begin position="251"/>
        <end position="272"/>
    </location>
</feature>
<feature type="transmembrane region" description="Helical" evidence="4">
    <location>
        <begin position="373"/>
        <end position="394"/>
    </location>
</feature>
<keyword evidence="2 4" id="KW-1133">Transmembrane helix</keyword>
<gene>
    <name evidence="6" type="ORF">FBR43_00050</name>
</gene>
<dbReference type="Proteomes" id="UP000309138">
    <property type="component" value="Unassembled WGS sequence"/>
</dbReference>
<sequence>MARPPAPPPRSARLVALYALANAGGVVAYLPLLSLLLPLRIAEVAPAARIDWFTLAAILGAVVASIANIAAGWASDRSVARGGGRRGWVIAGLVALLPAYAAVALATTPALLVAAVVGVQLAVNLLLAPLLAMMADEIDDAHKGVATGLLALGAPLAAAFAALLLTLSNDADVALALVPLAVIVCVLPLALARPAMAAPIAAASSRRATRRDLAIAWTARLLVQVAGTVLSLYLVFYFQSIAPPGGDARRGAASVGSLMALASVLALPAAVAFGRLSDRTGRRLAVLCGAAIMAATGLLVMAFARGWVLGAAGYALYAVGSGVFLALHSGVAMLLLPDPAHRGRDLGIVNLANTAPALIGPALTWALATTQDFSRALVALAALTAAGGVTMLAVRGRGSD</sequence>
<feature type="transmembrane region" description="Helical" evidence="4">
    <location>
        <begin position="314"/>
        <end position="336"/>
    </location>
</feature>
<feature type="transmembrane region" description="Helical" evidence="4">
    <location>
        <begin position="145"/>
        <end position="167"/>
    </location>
</feature>
<feature type="transmembrane region" description="Helical" evidence="4">
    <location>
        <begin position="348"/>
        <end position="367"/>
    </location>
</feature>
<dbReference type="PANTHER" id="PTHR23528:SF1">
    <property type="entry name" value="MAJOR FACILITATOR SUPERFAMILY (MFS) PROFILE DOMAIN-CONTAINING PROTEIN"/>
    <property type="match status" value="1"/>
</dbReference>
<evidence type="ECO:0000256" key="4">
    <source>
        <dbReference type="SAM" id="Phobius"/>
    </source>
</evidence>
<dbReference type="OrthoDB" id="7428510at2"/>
<dbReference type="InterPro" id="IPR036259">
    <property type="entry name" value="MFS_trans_sf"/>
</dbReference>
<evidence type="ECO:0000313" key="7">
    <source>
        <dbReference type="Proteomes" id="UP000309138"/>
    </source>
</evidence>
<dbReference type="RefSeq" id="WP_136941218.1">
    <property type="nucleotide sequence ID" value="NZ_SWKR01000001.1"/>
</dbReference>
<dbReference type="PANTHER" id="PTHR23528">
    <property type="match status" value="1"/>
</dbReference>